<evidence type="ECO:0008006" key="3">
    <source>
        <dbReference type="Google" id="ProtNLM"/>
    </source>
</evidence>
<protein>
    <recommendedName>
        <fullName evidence="3">Helix-turn-helix domain-containing protein</fullName>
    </recommendedName>
</protein>
<reference evidence="1 2" key="1">
    <citation type="submission" date="2020-08" db="EMBL/GenBank/DDBJ databases">
        <title>Genomic Encyclopedia of Type Strains, Phase IV (KMG-IV): sequencing the most valuable type-strain genomes for metagenomic binning, comparative biology and taxonomic classification.</title>
        <authorList>
            <person name="Goeker M."/>
        </authorList>
    </citation>
    <scope>NUCLEOTIDE SEQUENCE [LARGE SCALE GENOMIC DNA]</scope>
    <source>
        <strain evidence="1 2">DSM 25024</strain>
    </source>
</reference>
<evidence type="ECO:0000313" key="2">
    <source>
        <dbReference type="Proteomes" id="UP000531216"/>
    </source>
</evidence>
<dbReference type="AlphaFoldDB" id="A0A7W6FST4"/>
<dbReference type="RefSeq" id="WP_090958647.1">
    <property type="nucleotide sequence ID" value="NZ_FOOA01000001.1"/>
</dbReference>
<proteinExistence type="predicted"/>
<keyword evidence="2" id="KW-1185">Reference proteome</keyword>
<dbReference type="EMBL" id="JACIDO010000001">
    <property type="protein sequence ID" value="MBB3934276.1"/>
    <property type="molecule type" value="Genomic_DNA"/>
</dbReference>
<accession>A0A7W6FST4</accession>
<name>A0A7W6FST4_9HYPH</name>
<comment type="caution">
    <text evidence="1">The sequence shown here is derived from an EMBL/GenBank/DDBJ whole genome shotgun (WGS) entry which is preliminary data.</text>
</comment>
<gene>
    <name evidence="1" type="ORF">GGR05_000387</name>
</gene>
<dbReference type="Proteomes" id="UP000531216">
    <property type="component" value="Unassembled WGS sequence"/>
</dbReference>
<organism evidence="1 2">
    <name type="scientific">Aureimonas phyllosphaerae</name>
    <dbReference type="NCBI Taxonomy" id="1166078"/>
    <lineage>
        <taxon>Bacteria</taxon>
        <taxon>Pseudomonadati</taxon>
        <taxon>Pseudomonadota</taxon>
        <taxon>Alphaproteobacteria</taxon>
        <taxon>Hyphomicrobiales</taxon>
        <taxon>Aurantimonadaceae</taxon>
        <taxon>Aureimonas</taxon>
    </lineage>
</organism>
<sequence length="70" mass="7751">MERKLQEARSAAQPKLVWGTKAIAGLCQIEPRKAYHLMRTGRLPVKKVGATYVGEEEALLKFLTTPEVAA</sequence>
<evidence type="ECO:0000313" key="1">
    <source>
        <dbReference type="EMBL" id="MBB3934276.1"/>
    </source>
</evidence>
<dbReference type="OrthoDB" id="8283535at2"/>